<dbReference type="CDD" id="cd05233">
    <property type="entry name" value="SDR_c"/>
    <property type="match status" value="1"/>
</dbReference>
<reference evidence="3 4" key="1">
    <citation type="submission" date="2024-01" db="EMBL/GenBank/DDBJ databases">
        <title>Complete genome of Cladobotryum mycophilum ATHUM6906.</title>
        <authorList>
            <person name="Christinaki A.C."/>
            <person name="Myridakis A.I."/>
            <person name="Kouvelis V.N."/>
        </authorList>
    </citation>
    <scope>NUCLEOTIDE SEQUENCE [LARGE SCALE GENOMIC DNA]</scope>
    <source>
        <strain evidence="3 4">ATHUM6906</strain>
    </source>
</reference>
<evidence type="ECO:0000313" key="3">
    <source>
        <dbReference type="EMBL" id="KAK5992455.1"/>
    </source>
</evidence>
<keyword evidence="2" id="KW-0560">Oxidoreductase</keyword>
<name>A0ABR0SJX9_9HYPO</name>
<evidence type="ECO:0000256" key="2">
    <source>
        <dbReference type="ARBA" id="ARBA00023002"/>
    </source>
</evidence>
<accession>A0ABR0SJX9</accession>
<protein>
    <submittedName>
        <fullName evidence="3">Glucose 1-dehydrogenase 2</fullName>
    </submittedName>
</protein>
<dbReference type="InterPro" id="IPR036291">
    <property type="entry name" value="NAD(P)-bd_dom_sf"/>
</dbReference>
<dbReference type="Proteomes" id="UP001338125">
    <property type="component" value="Unassembled WGS sequence"/>
</dbReference>
<dbReference type="Pfam" id="PF00106">
    <property type="entry name" value="adh_short"/>
    <property type="match status" value="1"/>
</dbReference>
<comment type="similarity">
    <text evidence="1">Belongs to the short-chain dehydrogenases/reductases (SDR) family.</text>
</comment>
<comment type="caution">
    <text evidence="3">The sequence shown here is derived from an EMBL/GenBank/DDBJ whole genome shotgun (WGS) entry which is preliminary data.</text>
</comment>
<proteinExistence type="inferred from homology"/>
<dbReference type="SUPFAM" id="SSF51735">
    <property type="entry name" value="NAD(P)-binding Rossmann-fold domains"/>
    <property type="match status" value="1"/>
</dbReference>
<dbReference type="PANTHER" id="PTHR43669">
    <property type="entry name" value="5-KETO-D-GLUCONATE 5-REDUCTASE"/>
    <property type="match status" value="1"/>
</dbReference>
<organism evidence="3 4">
    <name type="scientific">Cladobotryum mycophilum</name>
    <dbReference type="NCBI Taxonomy" id="491253"/>
    <lineage>
        <taxon>Eukaryota</taxon>
        <taxon>Fungi</taxon>
        <taxon>Dikarya</taxon>
        <taxon>Ascomycota</taxon>
        <taxon>Pezizomycotina</taxon>
        <taxon>Sordariomycetes</taxon>
        <taxon>Hypocreomycetidae</taxon>
        <taxon>Hypocreales</taxon>
        <taxon>Hypocreaceae</taxon>
        <taxon>Cladobotryum</taxon>
    </lineage>
</organism>
<keyword evidence="4" id="KW-1185">Reference proteome</keyword>
<sequence>MPHSPLPPRPSRSLTGKVAIVTGAGSQGDGLGNGRAISILLASDGASVMCSDLDLSSAQRTEDLIHQEGGTAIAVCADVSSDSECEALVATAIREYGRLDILVNNVGIFGAKGTAVEADEKEWARSWGVNVTSMALMAKYAIQAMLRNERDEGV</sequence>
<evidence type="ECO:0000256" key="1">
    <source>
        <dbReference type="ARBA" id="ARBA00006484"/>
    </source>
</evidence>
<dbReference type="Gene3D" id="3.40.50.720">
    <property type="entry name" value="NAD(P)-binding Rossmann-like Domain"/>
    <property type="match status" value="1"/>
</dbReference>
<dbReference type="PANTHER" id="PTHR43669:SF14">
    <property type="entry name" value="OXIDOREDUCTASE"/>
    <property type="match status" value="1"/>
</dbReference>
<gene>
    <name evidence="3" type="ORF">PT974_05859</name>
</gene>
<evidence type="ECO:0000313" key="4">
    <source>
        <dbReference type="Proteomes" id="UP001338125"/>
    </source>
</evidence>
<dbReference type="EMBL" id="JAVFKD010000012">
    <property type="protein sequence ID" value="KAK5992455.1"/>
    <property type="molecule type" value="Genomic_DNA"/>
</dbReference>
<dbReference type="InterPro" id="IPR002347">
    <property type="entry name" value="SDR_fam"/>
</dbReference>